<evidence type="ECO:0000313" key="2">
    <source>
        <dbReference type="EnsemblMetazoa" id="ISCW008213-PA"/>
    </source>
</evidence>
<organism>
    <name type="scientific">Ixodes scapularis</name>
    <name type="common">Black-legged tick</name>
    <name type="synonym">Deer tick</name>
    <dbReference type="NCBI Taxonomy" id="6945"/>
    <lineage>
        <taxon>Eukaryota</taxon>
        <taxon>Metazoa</taxon>
        <taxon>Ecdysozoa</taxon>
        <taxon>Arthropoda</taxon>
        <taxon>Chelicerata</taxon>
        <taxon>Arachnida</taxon>
        <taxon>Acari</taxon>
        <taxon>Parasitiformes</taxon>
        <taxon>Ixodida</taxon>
        <taxon>Ixodoidea</taxon>
        <taxon>Ixodidae</taxon>
        <taxon>Ixodinae</taxon>
        <taxon>Ixodes</taxon>
    </lineage>
</organism>
<reference evidence="1 3" key="1">
    <citation type="submission" date="2008-03" db="EMBL/GenBank/DDBJ databases">
        <title>Annotation of Ixodes scapularis.</title>
        <authorList>
            <consortium name="Ixodes scapularis Genome Project Consortium"/>
            <person name="Caler E."/>
            <person name="Hannick L.I."/>
            <person name="Bidwell S."/>
            <person name="Joardar V."/>
            <person name="Thiagarajan M."/>
            <person name="Amedeo P."/>
            <person name="Galinsky K.J."/>
            <person name="Schobel S."/>
            <person name="Inman J."/>
            <person name="Hostetler J."/>
            <person name="Miller J."/>
            <person name="Hammond M."/>
            <person name="Megy K."/>
            <person name="Lawson D."/>
            <person name="Kodira C."/>
            <person name="Sutton G."/>
            <person name="Meyer J."/>
            <person name="Hill C.A."/>
            <person name="Birren B."/>
            <person name="Nene V."/>
            <person name="Collins F."/>
            <person name="Alarcon-Chaidez F."/>
            <person name="Wikel S."/>
            <person name="Strausberg R."/>
        </authorList>
    </citation>
    <scope>NUCLEOTIDE SEQUENCE [LARGE SCALE GENOMIC DNA]</scope>
    <source>
        <strain evidence="3">Wikel</strain>
        <strain evidence="1">Wikel colony</strain>
    </source>
</reference>
<dbReference type="EnsemblMetazoa" id="ISCW008213-RA">
    <property type="protein sequence ID" value="ISCW008213-PA"/>
    <property type="gene ID" value="ISCW008213"/>
</dbReference>
<dbReference type="VEuPathDB" id="VectorBase:ISCI008213"/>
<dbReference type="Proteomes" id="UP000001555">
    <property type="component" value="Unassembled WGS sequence"/>
</dbReference>
<name>B7PWD8_IXOSC</name>
<dbReference type="EMBL" id="ABJB010750031">
    <property type="status" value="NOT_ANNOTATED_CDS"/>
    <property type="molecule type" value="Genomic_DNA"/>
</dbReference>
<gene>
    <name evidence="1" type="ORF">IscW_ISCW008213</name>
</gene>
<sequence length="57" mass="6530">MHGQFQWAALQAPIQFAHLSSLLNRLETLFCGQHAVVLKETRSEHRHLQNFTSSPCN</sequence>
<reference evidence="2" key="2">
    <citation type="submission" date="2020-05" db="UniProtKB">
        <authorList>
            <consortium name="EnsemblMetazoa"/>
        </authorList>
    </citation>
    <scope>IDENTIFICATION</scope>
    <source>
        <strain evidence="2">wikel</strain>
    </source>
</reference>
<dbReference type="VEuPathDB" id="VectorBase:ISCW008213"/>
<dbReference type="InParanoid" id="B7PWD8"/>
<evidence type="ECO:0000313" key="1">
    <source>
        <dbReference type="EMBL" id="EEC10910.1"/>
    </source>
</evidence>
<keyword evidence="3" id="KW-1185">Reference proteome</keyword>
<dbReference type="HOGENOM" id="CLU_2998768_0_0_1"/>
<protein>
    <submittedName>
        <fullName evidence="1 2">Uncharacterized protein</fullName>
    </submittedName>
</protein>
<accession>B7PWD8</accession>
<dbReference type="PaxDb" id="6945-B7PWD8"/>
<dbReference type="AlphaFoldDB" id="B7PWD8"/>
<evidence type="ECO:0000313" key="3">
    <source>
        <dbReference type="Proteomes" id="UP000001555"/>
    </source>
</evidence>
<proteinExistence type="predicted"/>
<dbReference type="EMBL" id="DS807587">
    <property type="protein sequence ID" value="EEC10910.1"/>
    <property type="molecule type" value="Genomic_DNA"/>
</dbReference>